<dbReference type="EMBL" id="FOKK01000007">
    <property type="protein sequence ID" value="SFB30204.1"/>
    <property type="molecule type" value="Genomic_DNA"/>
</dbReference>
<dbReference type="PANTHER" id="PTHR43000">
    <property type="entry name" value="DTDP-D-GLUCOSE 4,6-DEHYDRATASE-RELATED"/>
    <property type="match status" value="1"/>
</dbReference>
<evidence type="ECO:0000256" key="1">
    <source>
        <dbReference type="ARBA" id="ARBA00007637"/>
    </source>
</evidence>
<dbReference type="InterPro" id="IPR001509">
    <property type="entry name" value="Epimerase_deHydtase"/>
</dbReference>
<name>A0A1I0ZWR7_9BACT</name>
<proteinExistence type="inferred from homology"/>
<organism evidence="3 4">
    <name type="scientific">Algoriphagus aquimarinus</name>
    <dbReference type="NCBI Taxonomy" id="237018"/>
    <lineage>
        <taxon>Bacteria</taxon>
        <taxon>Pseudomonadati</taxon>
        <taxon>Bacteroidota</taxon>
        <taxon>Cytophagia</taxon>
        <taxon>Cytophagales</taxon>
        <taxon>Cyclobacteriaceae</taxon>
        <taxon>Algoriphagus</taxon>
    </lineage>
</organism>
<gene>
    <name evidence="3" type="ORF">SAMN04489723_10715</name>
</gene>
<dbReference type="InterPro" id="IPR036291">
    <property type="entry name" value="NAD(P)-bd_dom_sf"/>
</dbReference>
<feature type="domain" description="NAD-dependent epimerase/dehydratase" evidence="2">
    <location>
        <begin position="14"/>
        <end position="220"/>
    </location>
</feature>
<sequence length="289" mass="32681">MSAFKKSFTKESKILLLGGNGYLGSHFSAVLEQIGFSNIFIGSRKGEGARHLKLDICSPESVQLIREEKFDFIFNFTGQISRPIQACLLQNTVGIQHLIQACAEHTKLIQLSSVGVYGSGDFVDETHACQPETPYSTLKLVAEELIMAGMKPENRLILRLSNIYGSTQPKGVFAYLLRSGLSDQVLDFNNDGSLFRFFLHVEDLSQAMLSVMETIEWGETPILNMVGSDHFNVHQLIDLFEKNLGFHYQRNFEPIKPYDNMMKISDNVFRDLTGFQESFTLETYIKELV</sequence>
<dbReference type="AlphaFoldDB" id="A0A1I0ZWR7"/>
<evidence type="ECO:0000259" key="2">
    <source>
        <dbReference type="Pfam" id="PF01370"/>
    </source>
</evidence>
<accession>A0A1I0ZWR7</accession>
<protein>
    <submittedName>
        <fullName evidence="3">NAD dependent epimerase/dehydratase family protein</fullName>
    </submittedName>
</protein>
<reference evidence="3 4" key="1">
    <citation type="submission" date="2016-10" db="EMBL/GenBank/DDBJ databases">
        <authorList>
            <person name="de Groot N.N."/>
        </authorList>
    </citation>
    <scope>NUCLEOTIDE SEQUENCE [LARGE SCALE GENOMIC DNA]</scope>
    <source>
        <strain evidence="3 4">DSM 23399</strain>
    </source>
</reference>
<dbReference type="RefSeq" id="WP_092897133.1">
    <property type="nucleotide sequence ID" value="NZ_FOKK01000007.1"/>
</dbReference>
<evidence type="ECO:0000313" key="3">
    <source>
        <dbReference type="EMBL" id="SFB30204.1"/>
    </source>
</evidence>
<evidence type="ECO:0000313" key="4">
    <source>
        <dbReference type="Proteomes" id="UP000198790"/>
    </source>
</evidence>
<keyword evidence="4" id="KW-1185">Reference proteome</keyword>
<comment type="similarity">
    <text evidence="1">Belongs to the NAD(P)-dependent epimerase/dehydratase family.</text>
</comment>
<dbReference type="Proteomes" id="UP000198790">
    <property type="component" value="Unassembled WGS sequence"/>
</dbReference>
<dbReference type="Pfam" id="PF01370">
    <property type="entry name" value="Epimerase"/>
    <property type="match status" value="1"/>
</dbReference>
<dbReference type="SUPFAM" id="SSF51735">
    <property type="entry name" value="NAD(P)-binding Rossmann-fold domains"/>
    <property type="match status" value="1"/>
</dbReference>
<dbReference type="OrthoDB" id="329806at2"/>
<dbReference type="STRING" id="237018.SAMN04489723_10715"/>
<dbReference type="Gene3D" id="3.40.50.720">
    <property type="entry name" value="NAD(P)-binding Rossmann-like Domain"/>
    <property type="match status" value="1"/>
</dbReference>